<accession>A0ABQ8V5B9</accession>
<gene>
    <name evidence="2" type="ORF">C8R41DRAFT_847440</name>
</gene>
<evidence type="ECO:0008006" key="4">
    <source>
        <dbReference type="Google" id="ProtNLM"/>
    </source>
</evidence>
<feature type="region of interest" description="Disordered" evidence="1">
    <location>
        <begin position="731"/>
        <end position="757"/>
    </location>
</feature>
<dbReference type="Proteomes" id="UP001150217">
    <property type="component" value="Unassembled WGS sequence"/>
</dbReference>
<organism evidence="2 3">
    <name type="scientific">Lentinula lateritia</name>
    <dbReference type="NCBI Taxonomy" id="40482"/>
    <lineage>
        <taxon>Eukaryota</taxon>
        <taxon>Fungi</taxon>
        <taxon>Dikarya</taxon>
        <taxon>Basidiomycota</taxon>
        <taxon>Agaricomycotina</taxon>
        <taxon>Agaricomycetes</taxon>
        <taxon>Agaricomycetidae</taxon>
        <taxon>Agaricales</taxon>
        <taxon>Marasmiineae</taxon>
        <taxon>Omphalotaceae</taxon>
        <taxon>Lentinula</taxon>
    </lineage>
</organism>
<name>A0ABQ8V5B9_9AGAR</name>
<reference evidence="2" key="1">
    <citation type="submission" date="2022-08" db="EMBL/GenBank/DDBJ databases">
        <title>A Global Phylogenomic Analysis of the Shiitake Genus Lentinula.</title>
        <authorList>
            <consortium name="DOE Joint Genome Institute"/>
            <person name="Sierra-Patev S."/>
            <person name="Min B."/>
            <person name="Naranjo-Ortiz M."/>
            <person name="Looney B."/>
            <person name="Konkel Z."/>
            <person name="Slot J.C."/>
            <person name="Sakamoto Y."/>
            <person name="Steenwyk J.L."/>
            <person name="Rokas A."/>
            <person name="Carro J."/>
            <person name="Camarero S."/>
            <person name="Ferreira P."/>
            <person name="Molpeceres G."/>
            <person name="Ruiz-Duenas F.J."/>
            <person name="Serrano A."/>
            <person name="Henrissat B."/>
            <person name="Drula E."/>
            <person name="Hughes K.W."/>
            <person name="Mata J.L."/>
            <person name="Ishikawa N.K."/>
            <person name="Vargas-Isla R."/>
            <person name="Ushijima S."/>
            <person name="Smith C.A."/>
            <person name="Ahrendt S."/>
            <person name="Andreopoulos W."/>
            <person name="He G."/>
            <person name="Labutti K."/>
            <person name="Lipzen A."/>
            <person name="Ng V."/>
            <person name="Riley R."/>
            <person name="Sandor L."/>
            <person name="Barry K."/>
            <person name="Martinez A.T."/>
            <person name="Xiao Y."/>
            <person name="Gibbons J.G."/>
            <person name="Terashima K."/>
            <person name="Grigoriev I.V."/>
            <person name="Hibbett D.S."/>
        </authorList>
    </citation>
    <scope>NUCLEOTIDE SEQUENCE</scope>
    <source>
        <strain evidence="2">RHP3577 ss4</strain>
    </source>
</reference>
<proteinExistence type="predicted"/>
<evidence type="ECO:0000256" key="1">
    <source>
        <dbReference type="SAM" id="MobiDB-lite"/>
    </source>
</evidence>
<dbReference type="EMBL" id="JANVFT010000075">
    <property type="protein sequence ID" value="KAJ4475137.1"/>
    <property type="molecule type" value="Genomic_DNA"/>
</dbReference>
<feature type="region of interest" description="Disordered" evidence="1">
    <location>
        <begin position="118"/>
        <end position="141"/>
    </location>
</feature>
<evidence type="ECO:0000313" key="2">
    <source>
        <dbReference type="EMBL" id="KAJ4475137.1"/>
    </source>
</evidence>
<feature type="compositionally biased region" description="Low complexity" evidence="1">
    <location>
        <begin position="731"/>
        <end position="743"/>
    </location>
</feature>
<feature type="compositionally biased region" description="Low complexity" evidence="1">
    <location>
        <begin position="455"/>
        <end position="489"/>
    </location>
</feature>
<keyword evidence="3" id="KW-1185">Reference proteome</keyword>
<comment type="caution">
    <text evidence="2">The sequence shown here is derived from an EMBL/GenBank/DDBJ whole genome shotgun (WGS) entry which is preliminary data.</text>
</comment>
<feature type="compositionally biased region" description="Low complexity" evidence="1">
    <location>
        <begin position="127"/>
        <end position="140"/>
    </location>
</feature>
<evidence type="ECO:0000313" key="3">
    <source>
        <dbReference type="Proteomes" id="UP001150217"/>
    </source>
</evidence>
<sequence length="811" mass="90212">MRSSLLSSSLGTRKVSFQHTRDQHLDVIHEVEERGGDSNGFDQTVLQDVSSSSPTLSSDFDLCYSDLPLSQSSATSVSDILRDEVLKDPSSSTIEAQFAQDLHGRLAKLSGESETAYTRALSPIPPSSRTQSSTTSSTLSMHRTDSTIQFRYKRTKSDSFSLTFSTQSPLTRKRPRPSASFHVHSPYLIANSANHKKRRLLRHATIADPSRYATRTASFRRALSLRSQAPDIQEKPHLTVIPTPASLNAETSSLYSTLDLEPSPGWIPTVPCSPEPEQPAHTTALRRAQNYRDPLFDPDVISPIAKDAQKAYDLSKKQARILSSKVPIIAPPPNHVYSPPLSEESQAKLRLIRFREREQRMRDTDFDMLHKTADVLTPSTSLTLAAEMMSETVVVDGGHSEDVEMHLEELDDETDQLQAEGFQVSRRTSCKRCAGIHGSGTRMIQWILEALPSASSSGSENNSNSSSSSCSGTSSSSSSHSLDSSNPASHSERLSDLCEQLLNSPETRFHAAYLFMRFFHLIFEAAHESDTEENEHVGETALEEFARRFALDVDGSELVTWDVAVGCLALSVKIHRDFLPPLYPIFSSDYEEFAPHEMGYGDLEAAQRDILLALSYNLGSTPQAVLDDLWIALPSLRELLNFDEGWSSVLQETWLILFEVVCEPGIMNFSLSLLTAAAVIEGLESALIRQYQARDPWYELFRCRRLSAVKNQKAEAEGSYLESVRSRVPLRRSYPSSSSSSSSHDTKATHNMPYVNRGGDEFALRKAKERVRKAKIESEGVMLDIQAALGIADEQLKACRKWIAPFVGDRW</sequence>
<protein>
    <recommendedName>
        <fullName evidence="4">Cyclin N-terminal domain-containing protein</fullName>
    </recommendedName>
</protein>
<feature type="region of interest" description="Disordered" evidence="1">
    <location>
        <begin position="455"/>
        <end position="490"/>
    </location>
</feature>